<dbReference type="Pfam" id="PF03372">
    <property type="entry name" value="Exo_endo_phos"/>
    <property type="match status" value="1"/>
</dbReference>
<accession>A0A9R1VAI1</accession>
<dbReference type="PANTHER" id="PTHR33710:SF71">
    <property type="entry name" value="ENDONUCLEASE_EXONUCLEASE_PHOSPHATASE DOMAIN-CONTAINING PROTEIN"/>
    <property type="match status" value="1"/>
</dbReference>
<dbReference type="SUPFAM" id="SSF56219">
    <property type="entry name" value="DNase I-like"/>
    <property type="match status" value="1"/>
</dbReference>
<evidence type="ECO:0000313" key="3">
    <source>
        <dbReference type="Proteomes" id="UP000235145"/>
    </source>
</evidence>
<dbReference type="Gene3D" id="3.60.10.10">
    <property type="entry name" value="Endonuclease/exonuclease/phosphatase"/>
    <property type="match status" value="1"/>
</dbReference>
<dbReference type="PANTHER" id="PTHR33710">
    <property type="entry name" value="BNAC02G09200D PROTEIN"/>
    <property type="match status" value="1"/>
</dbReference>
<comment type="caution">
    <text evidence="2">The sequence shown here is derived from an EMBL/GenBank/DDBJ whole genome shotgun (WGS) entry which is preliminary data.</text>
</comment>
<dbReference type="InterPro" id="IPR005135">
    <property type="entry name" value="Endo/exonuclease/phosphatase"/>
</dbReference>
<reference evidence="2 3" key="1">
    <citation type="journal article" date="2017" name="Nat. Commun.">
        <title>Genome assembly with in vitro proximity ligation data and whole-genome triplication in lettuce.</title>
        <authorList>
            <person name="Reyes-Chin-Wo S."/>
            <person name="Wang Z."/>
            <person name="Yang X."/>
            <person name="Kozik A."/>
            <person name="Arikit S."/>
            <person name="Song C."/>
            <person name="Xia L."/>
            <person name="Froenicke L."/>
            <person name="Lavelle D.O."/>
            <person name="Truco M.J."/>
            <person name="Xia R."/>
            <person name="Zhu S."/>
            <person name="Xu C."/>
            <person name="Xu H."/>
            <person name="Xu X."/>
            <person name="Cox K."/>
            <person name="Korf I."/>
            <person name="Meyers B.C."/>
            <person name="Michelmore R.W."/>
        </authorList>
    </citation>
    <scope>NUCLEOTIDE SEQUENCE [LARGE SCALE GENOMIC DNA]</scope>
    <source>
        <strain evidence="3">cv. Salinas</strain>
        <tissue evidence="2">Seedlings</tissue>
    </source>
</reference>
<keyword evidence="3" id="KW-1185">Reference proteome</keyword>
<dbReference type="EMBL" id="NBSK02000005">
    <property type="protein sequence ID" value="KAJ0202640.1"/>
    <property type="molecule type" value="Genomic_DNA"/>
</dbReference>
<name>A0A9R1VAI1_LACSA</name>
<sequence>MAFGKGEVKVKWVNDLIQKHNLAVVGIQETKRKHMSEMLIRKLWGSSDFEFLSIDSQGNGGGLLSIWNNSLFSKDTVLCSEDCLIFTGTWIENKTATCLINVYASQIPTRRAELWMFLSSFMENWRRVVALFGDFNDVRDVKEIKGSNSDSNDILKFNRFINNNNLIDVGIGGTKYTWVIGGGVKLPKLDRFLVSDNFGEFWPNFEVVTDARLYSDHKPLIMKQEKRYYGQPPLNSSTHG</sequence>
<dbReference type="AlphaFoldDB" id="A0A9R1VAI1"/>
<organism evidence="2 3">
    <name type="scientific">Lactuca sativa</name>
    <name type="common">Garden lettuce</name>
    <dbReference type="NCBI Taxonomy" id="4236"/>
    <lineage>
        <taxon>Eukaryota</taxon>
        <taxon>Viridiplantae</taxon>
        <taxon>Streptophyta</taxon>
        <taxon>Embryophyta</taxon>
        <taxon>Tracheophyta</taxon>
        <taxon>Spermatophyta</taxon>
        <taxon>Magnoliopsida</taxon>
        <taxon>eudicotyledons</taxon>
        <taxon>Gunneridae</taxon>
        <taxon>Pentapetalae</taxon>
        <taxon>asterids</taxon>
        <taxon>campanulids</taxon>
        <taxon>Asterales</taxon>
        <taxon>Asteraceae</taxon>
        <taxon>Cichorioideae</taxon>
        <taxon>Cichorieae</taxon>
        <taxon>Lactucinae</taxon>
        <taxon>Lactuca</taxon>
    </lineage>
</organism>
<dbReference type="InterPro" id="IPR036691">
    <property type="entry name" value="Endo/exonu/phosph_ase_sf"/>
</dbReference>
<proteinExistence type="predicted"/>
<dbReference type="Proteomes" id="UP000235145">
    <property type="component" value="Unassembled WGS sequence"/>
</dbReference>
<protein>
    <recommendedName>
        <fullName evidence="1">Endonuclease/exonuclease/phosphatase domain-containing protein</fullName>
    </recommendedName>
</protein>
<evidence type="ECO:0000313" key="2">
    <source>
        <dbReference type="EMBL" id="KAJ0202640.1"/>
    </source>
</evidence>
<evidence type="ECO:0000259" key="1">
    <source>
        <dbReference type="Pfam" id="PF03372"/>
    </source>
</evidence>
<dbReference type="GO" id="GO:0003824">
    <property type="term" value="F:catalytic activity"/>
    <property type="evidence" value="ECO:0007669"/>
    <property type="project" value="InterPro"/>
</dbReference>
<gene>
    <name evidence="2" type="ORF">LSAT_V11C500236060</name>
</gene>
<feature type="domain" description="Endonuclease/exonuclease/phosphatase" evidence="1">
    <location>
        <begin position="14"/>
        <end position="217"/>
    </location>
</feature>